<protein>
    <submittedName>
        <fullName evidence="3">GNAT family N-acetyltransferase</fullName>
    </submittedName>
</protein>
<dbReference type="InterPro" id="IPR016181">
    <property type="entry name" value="Acyl_CoA_acyltransferase"/>
</dbReference>
<dbReference type="GO" id="GO:0016410">
    <property type="term" value="F:N-acyltransferase activity"/>
    <property type="evidence" value="ECO:0007669"/>
    <property type="project" value="TreeGrafter"/>
</dbReference>
<keyword evidence="4" id="KW-1185">Reference proteome</keyword>
<dbReference type="CDD" id="cd04301">
    <property type="entry name" value="NAT_SF"/>
    <property type="match status" value="1"/>
</dbReference>
<organism evidence="3 4">
    <name type="scientific">Luteimonas terrae</name>
    <dbReference type="NCBI Taxonomy" id="1530191"/>
    <lineage>
        <taxon>Bacteria</taxon>
        <taxon>Pseudomonadati</taxon>
        <taxon>Pseudomonadota</taxon>
        <taxon>Gammaproteobacteria</taxon>
        <taxon>Lysobacterales</taxon>
        <taxon>Lysobacteraceae</taxon>
        <taxon>Luteimonas</taxon>
    </lineage>
</organism>
<proteinExistence type="predicted"/>
<comment type="caution">
    <text evidence="3">The sequence shown here is derived from an EMBL/GenBank/DDBJ whole genome shotgun (WGS) entry which is preliminary data.</text>
</comment>
<feature type="domain" description="N-acetyltransferase" evidence="2">
    <location>
        <begin position="2"/>
        <end position="168"/>
    </location>
</feature>
<evidence type="ECO:0000256" key="1">
    <source>
        <dbReference type="ARBA" id="ARBA00023251"/>
    </source>
</evidence>
<evidence type="ECO:0000313" key="3">
    <source>
        <dbReference type="EMBL" id="TDK30740.1"/>
    </source>
</evidence>
<dbReference type="PROSITE" id="PS51186">
    <property type="entry name" value="GNAT"/>
    <property type="match status" value="1"/>
</dbReference>
<dbReference type="GO" id="GO:0046677">
    <property type="term" value="P:response to antibiotic"/>
    <property type="evidence" value="ECO:0007669"/>
    <property type="project" value="UniProtKB-KW"/>
</dbReference>
<keyword evidence="3" id="KW-0808">Transferase</keyword>
<keyword evidence="1" id="KW-0046">Antibiotic resistance</keyword>
<dbReference type="RefSeq" id="WP_133393811.1">
    <property type="nucleotide sequence ID" value="NZ_SMTG01000004.1"/>
</dbReference>
<dbReference type="EMBL" id="SMTG01000004">
    <property type="protein sequence ID" value="TDK30740.1"/>
    <property type="molecule type" value="Genomic_DNA"/>
</dbReference>
<dbReference type="InterPro" id="IPR000182">
    <property type="entry name" value="GNAT_dom"/>
</dbReference>
<dbReference type="AlphaFoldDB" id="A0A4R5U8E8"/>
<dbReference type="SUPFAM" id="SSF55729">
    <property type="entry name" value="Acyl-CoA N-acyltransferases (Nat)"/>
    <property type="match status" value="1"/>
</dbReference>
<dbReference type="OrthoDB" id="326501at2"/>
<accession>A0A4R5U8E8</accession>
<dbReference type="PANTHER" id="PTHR31438">
    <property type="entry name" value="LYSINE N-ACYLTRANSFERASE C17G9.06C-RELATED"/>
    <property type="match status" value="1"/>
</dbReference>
<dbReference type="Proteomes" id="UP000295543">
    <property type="component" value="Unassembled WGS sequence"/>
</dbReference>
<dbReference type="Gene3D" id="3.40.630.30">
    <property type="match status" value="1"/>
</dbReference>
<gene>
    <name evidence="3" type="ORF">E2F49_10345</name>
</gene>
<name>A0A4R5U8E8_9GAMM</name>
<dbReference type="PANTHER" id="PTHR31438:SF1">
    <property type="entry name" value="LYSINE N-ACYLTRANSFERASE C17G9.06C-RELATED"/>
    <property type="match status" value="1"/>
</dbReference>
<sequence>MLQLREATIDDLALLQRWDEAPQVVAADPNDDWGWATELLRRPAWRRQLIAELDGRPIGFMEIADPARADDGYWADWLAAHPAYAATPSRAIDIWIGEADALGQGHGTRMLQDALRLSFADADVGAVLLDPLASNTRARALYARLGFVDIGPWRFGDDDCQVMRLSREAFRSPG</sequence>
<reference evidence="3 4" key="1">
    <citation type="submission" date="2019-03" db="EMBL/GenBank/DDBJ databases">
        <title>Luteimonas zhaokaii sp.nov., isolated from the rectal contents of Plateau pika in Yushu, Qinghai Province, China.</title>
        <authorList>
            <person name="Zhang G."/>
        </authorList>
    </citation>
    <scope>NUCLEOTIDE SEQUENCE [LARGE SCALE GENOMIC DNA]</scope>
    <source>
        <strain evidence="3 4">THG-MD21</strain>
    </source>
</reference>
<evidence type="ECO:0000259" key="2">
    <source>
        <dbReference type="PROSITE" id="PS51186"/>
    </source>
</evidence>
<evidence type="ECO:0000313" key="4">
    <source>
        <dbReference type="Proteomes" id="UP000295543"/>
    </source>
</evidence>
<dbReference type="Pfam" id="PF13523">
    <property type="entry name" value="Acetyltransf_8"/>
    <property type="match status" value="1"/>
</dbReference>